<organism evidence="10 11">
    <name type="scientific">Lobosporangium transversale</name>
    <dbReference type="NCBI Taxonomy" id="64571"/>
    <lineage>
        <taxon>Eukaryota</taxon>
        <taxon>Fungi</taxon>
        <taxon>Fungi incertae sedis</taxon>
        <taxon>Mucoromycota</taxon>
        <taxon>Mortierellomycotina</taxon>
        <taxon>Mortierellomycetes</taxon>
        <taxon>Mortierellales</taxon>
        <taxon>Mortierellaceae</taxon>
        <taxon>Lobosporangium</taxon>
    </lineage>
</organism>
<dbReference type="InterPro" id="IPR007696">
    <property type="entry name" value="DNA_mismatch_repair_MutS_core"/>
</dbReference>
<dbReference type="SMART" id="SM00533">
    <property type="entry name" value="MUTSd"/>
    <property type="match status" value="1"/>
</dbReference>
<evidence type="ECO:0000256" key="6">
    <source>
        <dbReference type="ARBA" id="ARBA00023254"/>
    </source>
</evidence>
<dbReference type="PROSITE" id="PS00486">
    <property type="entry name" value="DNA_MISMATCH_REPAIR_2"/>
    <property type="match status" value="1"/>
</dbReference>
<dbReference type="InterPro" id="IPR027417">
    <property type="entry name" value="P-loop_NTPase"/>
</dbReference>
<accession>A0A1Y2GQ55</accession>
<dbReference type="Pfam" id="PF05192">
    <property type="entry name" value="MutS_III"/>
    <property type="match status" value="1"/>
</dbReference>
<feature type="domain" description="DNA mismatch repair proteins mutS family" evidence="9">
    <location>
        <begin position="664"/>
        <end position="680"/>
    </location>
</feature>
<evidence type="ECO:0000256" key="5">
    <source>
        <dbReference type="ARBA" id="ARBA00023125"/>
    </source>
</evidence>
<dbReference type="InterPro" id="IPR011184">
    <property type="entry name" value="DNA_mismatch_repair_Msh2"/>
</dbReference>
<keyword evidence="5" id="KW-0238">DNA-binding</keyword>
<gene>
    <name evidence="10" type="ORF">BCR41DRAFT_395659</name>
</gene>
<dbReference type="FunFam" id="3.40.50.300:FF:000870">
    <property type="entry name" value="MutS protein homolog 4"/>
    <property type="match status" value="1"/>
</dbReference>
<keyword evidence="11" id="KW-1185">Reference proteome</keyword>
<dbReference type="InterPro" id="IPR007860">
    <property type="entry name" value="DNA_mmatch_repair_MutS_con_dom"/>
</dbReference>
<dbReference type="Proteomes" id="UP000193648">
    <property type="component" value="Unassembled WGS sequence"/>
</dbReference>
<dbReference type="RefSeq" id="XP_021882207.1">
    <property type="nucleotide sequence ID" value="XM_022028744.1"/>
</dbReference>
<dbReference type="InterPro" id="IPR045076">
    <property type="entry name" value="MutS"/>
</dbReference>
<dbReference type="Pfam" id="PF05190">
    <property type="entry name" value="MutS_IV"/>
    <property type="match status" value="1"/>
</dbReference>
<feature type="compositionally biased region" description="Polar residues" evidence="8">
    <location>
        <begin position="1"/>
        <end position="13"/>
    </location>
</feature>
<dbReference type="InterPro" id="IPR007861">
    <property type="entry name" value="DNA_mismatch_repair_MutS_clamp"/>
</dbReference>
<sequence>MASIDSVSNTQTPCPHPDRFSSLRSCSDSVSSHTGDRSKANTPSPTNASITGRSKASGPSSSSKHSNSFIAAVVEGRGTRAEVGLCICDLKTSEVVLSQLADSSTYALTLAKLSVHAPFEILVPATAVGPVKSKLVVAIEEYLPFSTITPVSRQLFSDTTGLQYIQKYNVKEDSASLLLGIPTKYFCLAATAAVFHHIEEMRNATFLSHSVLFKYQICSEFMIMDCTTTKNLELTVNLSGRNDKETLFGVLNETLTPMGSRCLRTNILQPLCDQKTINTRLDCVQELSQNEDTFYALKTGLKAFRDTDHLITSFIQVPTKPSIKHSEQSVNRIINLKHTLHSFAAVTEALNPCKNRLLKTIHRLLSDFRLAKFMELIDNVIEPTVVLEKTALGLRNQRCFAVKAGYNGLLDVARQTYKEAINDIFDIVNRYVEEYDISLKIQFSVTMGYYLSVTMDQLTGAELPLAFINVVKKNKTLTFTTLELVKKNAKINDSLMEVYLMSDKIVNDLSNEIQSDIVALYKASEAIALLDMILSFAHLCTVRNYVRPDFADTLVIKQGRHPVVEKIHSTHFVPNDTYVSAANTFQIISGPNMSGKSTYLRQVALLTIMAQIGCFVPAEYAAFRITEQLFSRICSDDSIELNASTFMLEMKEMAYILHNVNEKSLVIIDELGRGTSTHDGLGIAFAVCEDLIHSRAFVFFATHFQELTRTLAVYHNVANLHLEAEVRDIKLRRGPGLSLAKSLDLPPDIICRAVQVSVGLASLQEKARQGSESEKVVARRRVLAQIAHEVVLIQQVSERMSQKELILALQDTQQRAIAQMLAIRGRG</sequence>
<evidence type="ECO:0000256" key="8">
    <source>
        <dbReference type="SAM" id="MobiDB-lite"/>
    </source>
</evidence>
<dbReference type="GO" id="GO:0140664">
    <property type="term" value="F:ATP-dependent DNA damage sensor activity"/>
    <property type="evidence" value="ECO:0007669"/>
    <property type="project" value="InterPro"/>
</dbReference>
<evidence type="ECO:0000256" key="4">
    <source>
        <dbReference type="ARBA" id="ARBA00022840"/>
    </source>
</evidence>
<reference evidence="10 11" key="1">
    <citation type="submission" date="2016-07" db="EMBL/GenBank/DDBJ databases">
        <title>Pervasive Adenine N6-methylation of Active Genes in Fungi.</title>
        <authorList>
            <consortium name="DOE Joint Genome Institute"/>
            <person name="Mondo S.J."/>
            <person name="Dannebaum R.O."/>
            <person name="Kuo R.C."/>
            <person name="Labutti K."/>
            <person name="Haridas S."/>
            <person name="Kuo A."/>
            <person name="Salamov A."/>
            <person name="Ahrendt S.R."/>
            <person name="Lipzen A."/>
            <person name="Sullivan W."/>
            <person name="Andreopoulos W.B."/>
            <person name="Clum A."/>
            <person name="Lindquist E."/>
            <person name="Daum C."/>
            <person name="Ramamoorthy G.K."/>
            <person name="Gryganskyi A."/>
            <person name="Culley D."/>
            <person name="Magnuson J.K."/>
            <person name="James T.Y."/>
            <person name="O'Malley M.A."/>
            <person name="Stajich J.E."/>
            <person name="Spatafora J.W."/>
            <person name="Visel A."/>
            <person name="Grigoriev I.V."/>
        </authorList>
    </citation>
    <scope>NUCLEOTIDE SEQUENCE [LARGE SCALE GENOMIC DNA]</scope>
    <source>
        <strain evidence="10 11">NRRL 3116</strain>
    </source>
</reference>
<dbReference type="OrthoDB" id="276261at2759"/>
<dbReference type="GeneID" id="33570587"/>
<dbReference type="SUPFAM" id="SSF53150">
    <property type="entry name" value="DNA repair protein MutS, domain II"/>
    <property type="match status" value="1"/>
</dbReference>
<evidence type="ECO:0000313" key="11">
    <source>
        <dbReference type="Proteomes" id="UP000193648"/>
    </source>
</evidence>
<dbReference type="PIRSF" id="PIRSF005813">
    <property type="entry name" value="MSH2"/>
    <property type="match status" value="1"/>
</dbReference>
<comment type="caution">
    <text evidence="10">The sequence shown here is derived from an EMBL/GenBank/DDBJ whole genome shotgun (WGS) entry which is preliminary data.</text>
</comment>
<comment type="similarity">
    <text evidence="1">Belongs to the DNA mismatch repair MutS family.</text>
</comment>
<dbReference type="AlphaFoldDB" id="A0A1Y2GQ55"/>
<evidence type="ECO:0000259" key="9">
    <source>
        <dbReference type="PROSITE" id="PS00486"/>
    </source>
</evidence>
<keyword evidence="3" id="KW-0547">Nucleotide-binding</keyword>
<dbReference type="GO" id="GO:0007131">
    <property type="term" value="P:reciprocal meiotic recombination"/>
    <property type="evidence" value="ECO:0007669"/>
    <property type="project" value="TreeGrafter"/>
</dbReference>
<dbReference type="Gene3D" id="3.30.420.110">
    <property type="entry name" value="MutS, connector domain"/>
    <property type="match status" value="1"/>
</dbReference>
<dbReference type="GO" id="GO:0006298">
    <property type="term" value="P:mismatch repair"/>
    <property type="evidence" value="ECO:0007669"/>
    <property type="project" value="InterPro"/>
</dbReference>
<evidence type="ECO:0000256" key="1">
    <source>
        <dbReference type="ARBA" id="ARBA00006271"/>
    </source>
</evidence>
<evidence type="ECO:0000313" key="10">
    <source>
        <dbReference type="EMBL" id="ORZ18412.1"/>
    </source>
</evidence>
<dbReference type="GO" id="GO:0030983">
    <property type="term" value="F:mismatched DNA binding"/>
    <property type="evidence" value="ECO:0007669"/>
    <property type="project" value="InterPro"/>
</dbReference>
<dbReference type="InterPro" id="IPR036187">
    <property type="entry name" value="DNA_mismatch_repair_MutS_sf"/>
</dbReference>
<keyword evidence="4" id="KW-0067">ATP-binding</keyword>
<feature type="compositionally biased region" description="Low complexity" evidence="8">
    <location>
        <begin position="54"/>
        <end position="65"/>
    </location>
</feature>
<dbReference type="PANTHER" id="PTHR11361">
    <property type="entry name" value="DNA MISMATCH REPAIR PROTEIN MUTS FAMILY MEMBER"/>
    <property type="match status" value="1"/>
</dbReference>
<evidence type="ECO:0000256" key="2">
    <source>
        <dbReference type="ARBA" id="ARBA00022151"/>
    </source>
</evidence>
<dbReference type="SUPFAM" id="SSF48334">
    <property type="entry name" value="DNA repair protein MutS, domain III"/>
    <property type="match status" value="1"/>
</dbReference>
<dbReference type="GO" id="GO:0005634">
    <property type="term" value="C:nucleus"/>
    <property type="evidence" value="ECO:0007669"/>
    <property type="project" value="TreeGrafter"/>
</dbReference>
<name>A0A1Y2GQ55_9FUNG</name>
<feature type="region of interest" description="Disordered" evidence="8">
    <location>
        <begin position="1"/>
        <end position="65"/>
    </location>
</feature>
<feature type="compositionally biased region" description="Polar residues" evidence="8">
    <location>
        <begin position="40"/>
        <end position="52"/>
    </location>
</feature>
<dbReference type="Gene3D" id="1.10.1420.10">
    <property type="match status" value="2"/>
</dbReference>
<evidence type="ECO:0000256" key="3">
    <source>
        <dbReference type="ARBA" id="ARBA00022741"/>
    </source>
</evidence>
<evidence type="ECO:0000256" key="7">
    <source>
        <dbReference type="ARBA" id="ARBA00073774"/>
    </source>
</evidence>
<proteinExistence type="inferred from homology"/>
<dbReference type="Pfam" id="PF00488">
    <property type="entry name" value="MutS_V"/>
    <property type="match status" value="1"/>
</dbReference>
<dbReference type="InterPro" id="IPR000432">
    <property type="entry name" value="DNA_mismatch_repair_MutS_C"/>
</dbReference>
<dbReference type="SMART" id="SM00534">
    <property type="entry name" value="MUTSac"/>
    <property type="match status" value="1"/>
</dbReference>
<dbReference type="InParanoid" id="A0A1Y2GQ55"/>
<dbReference type="GO" id="GO:0005524">
    <property type="term" value="F:ATP binding"/>
    <property type="evidence" value="ECO:0007669"/>
    <property type="project" value="UniProtKB-KW"/>
</dbReference>
<dbReference type="InterPro" id="IPR036678">
    <property type="entry name" value="MutS_con_dom_sf"/>
</dbReference>
<dbReference type="Gene3D" id="3.40.50.300">
    <property type="entry name" value="P-loop containing nucleotide triphosphate hydrolases"/>
    <property type="match status" value="1"/>
</dbReference>
<feature type="compositionally biased region" description="Low complexity" evidence="8">
    <location>
        <begin position="22"/>
        <end position="32"/>
    </location>
</feature>
<protein>
    <recommendedName>
        <fullName evidence="2 7">DNA mismatch repair protein MSH3</fullName>
    </recommendedName>
    <alternativeName>
        <fullName evidence="2 7">DNA mismatch repair protein MSH3</fullName>
    </alternativeName>
</protein>
<keyword evidence="6" id="KW-0469">Meiosis</keyword>
<dbReference type="Pfam" id="PF05188">
    <property type="entry name" value="MutS_II"/>
    <property type="match status" value="1"/>
</dbReference>
<dbReference type="PANTHER" id="PTHR11361:SF21">
    <property type="entry name" value="MUTS PROTEIN HOMOLOG 4"/>
    <property type="match status" value="1"/>
</dbReference>
<dbReference type="STRING" id="64571.A0A1Y2GQ55"/>
<dbReference type="SUPFAM" id="SSF52540">
    <property type="entry name" value="P-loop containing nucleoside triphosphate hydrolases"/>
    <property type="match status" value="1"/>
</dbReference>
<dbReference type="EMBL" id="MCFF01000015">
    <property type="protein sequence ID" value="ORZ18412.1"/>
    <property type="molecule type" value="Genomic_DNA"/>
</dbReference>